<reference evidence="1" key="1">
    <citation type="journal article" date="2019" name="bioRxiv">
        <title>The Genome of the Zebra Mussel, Dreissena polymorpha: A Resource for Invasive Species Research.</title>
        <authorList>
            <person name="McCartney M.A."/>
            <person name="Auch B."/>
            <person name="Kono T."/>
            <person name="Mallez S."/>
            <person name="Zhang Y."/>
            <person name="Obille A."/>
            <person name="Becker A."/>
            <person name="Abrahante J.E."/>
            <person name="Garbe J."/>
            <person name="Badalamenti J.P."/>
            <person name="Herman A."/>
            <person name="Mangelson H."/>
            <person name="Liachko I."/>
            <person name="Sullivan S."/>
            <person name="Sone E.D."/>
            <person name="Koren S."/>
            <person name="Silverstein K.A.T."/>
            <person name="Beckman K.B."/>
            <person name="Gohl D.M."/>
        </authorList>
    </citation>
    <scope>NUCLEOTIDE SEQUENCE</scope>
    <source>
        <strain evidence="1">Duluth1</strain>
        <tissue evidence="1">Whole animal</tissue>
    </source>
</reference>
<protein>
    <submittedName>
        <fullName evidence="1">Uncharacterized protein</fullName>
    </submittedName>
</protein>
<dbReference type="AlphaFoldDB" id="A0A9D4MG36"/>
<name>A0A9D4MG36_DREPO</name>
<evidence type="ECO:0000313" key="1">
    <source>
        <dbReference type="EMBL" id="KAH3876725.1"/>
    </source>
</evidence>
<organism evidence="1 2">
    <name type="scientific">Dreissena polymorpha</name>
    <name type="common">Zebra mussel</name>
    <name type="synonym">Mytilus polymorpha</name>
    <dbReference type="NCBI Taxonomy" id="45954"/>
    <lineage>
        <taxon>Eukaryota</taxon>
        <taxon>Metazoa</taxon>
        <taxon>Spiralia</taxon>
        <taxon>Lophotrochozoa</taxon>
        <taxon>Mollusca</taxon>
        <taxon>Bivalvia</taxon>
        <taxon>Autobranchia</taxon>
        <taxon>Heteroconchia</taxon>
        <taxon>Euheterodonta</taxon>
        <taxon>Imparidentia</taxon>
        <taxon>Neoheterodontei</taxon>
        <taxon>Myida</taxon>
        <taxon>Dreissenoidea</taxon>
        <taxon>Dreissenidae</taxon>
        <taxon>Dreissena</taxon>
    </lineage>
</organism>
<accession>A0A9D4MG36</accession>
<evidence type="ECO:0000313" key="2">
    <source>
        <dbReference type="Proteomes" id="UP000828390"/>
    </source>
</evidence>
<gene>
    <name evidence="1" type="ORF">DPMN_000574</name>
</gene>
<dbReference type="Proteomes" id="UP000828390">
    <property type="component" value="Unassembled WGS sequence"/>
</dbReference>
<sequence>MVQLLGAAWMLGKQVGMSNGDSGWGAVLLWRLEAPGETMCVCGRAGSGLCGMHVLVRGRRTLHTGNCDEKLLPSVTD</sequence>
<comment type="caution">
    <text evidence="1">The sequence shown here is derived from an EMBL/GenBank/DDBJ whole genome shotgun (WGS) entry which is preliminary data.</text>
</comment>
<keyword evidence="2" id="KW-1185">Reference proteome</keyword>
<reference evidence="1" key="2">
    <citation type="submission" date="2020-11" db="EMBL/GenBank/DDBJ databases">
        <authorList>
            <person name="McCartney M.A."/>
            <person name="Auch B."/>
            <person name="Kono T."/>
            <person name="Mallez S."/>
            <person name="Becker A."/>
            <person name="Gohl D.M."/>
            <person name="Silverstein K.A.T."/>
            <person name="Koren S."/>
            <person name="Bechman K.B."/>
            <person name="Herman A."/>
            <person name="Abrahante J.E."/>
            <person name="Garbe J."/>
        </authorList>
    </citation>
    <scope>NUCLEOTIDE SEQUENCE</scope>
    <source>
        <strain evidence="1">Duluth1</strain>
        <tissue evidence="1">Whole animal</tissue>
    </source>
</reference>
<proteinExistence type="predicted"/>
<dbReference type="EMBL" id="JAIWYP010000001">
    <property type="protein sequence ID" value="KAH3876725.1"/>
    <property type="molecule type" value="Genomic_DNA"/>
</dbReference>